<evidence type="ECO:0000259" key="3">
    <source>
        <dbReference type="PROSITE" id="PS50943"/>
    </source>
</evidence>
<name>A0A4S4BFG0_9BACL</name>
<reference evidence="4 5" key="1">
    <citation type="submission" date="2019-04" db="EMBL/GenBank/DDBJ databases">
        <title>Cohnella sp. nov. isolated from preserved vegetables.</title>
        <authorList>
            <person name="Lin S.-Y."/>
            <person name="Hung M.-H."/>
            <person name="Young C.-C."/>
        </authorList>
    </citation>
    <scope>NUCLEOTIDE SEQUENCE [LARGE SCALE GENOMIC DNA]</scope>
    <source>
        <strain evidence="4 5">CC-MHH1044</strain>
    </source>
</reference>
<dbReference type="InterPro" id="IPR001387">
    <property type="entry name" value="Cro/C1-type_HTH"/>
</dbReference>
<feature type="domain" description="HTH cro/C1-type" evidence="3">
    <location>
        <begin position="10"/>
        <end position="64"/>
    </location>
</feature>
<sequence length="137" mass="15521">MMKMSFGSRLRQARNGKQWTQNQVANKLGIDFTTISKYENDKSQPDNEVLRELAGIYEVSIDWLLTGEPKPEEEDTNRLFVNGGAELLTDEEAKYLLDSLEMYRLLQAKRGRDQRKNEGDGASPNDPAEGHSDGERG</sequence>
<keyword evidence="1" id="KW-0238">DNA-binding</keyword>
<dbReference type="InterPro" id="IPR010982">
    <property type="entry name" value="Lambda_DNA-bd_dom_sf"/>
</dbReference>
<dbReference type="SUPFAM" id="SSF47413">
    <property type="entry name" value="lambda repressor-like DNA-binding domains"/>
    <property type="match status" value="1"/>
</dbReference>
<dbReference type="OrthoDB" id="2365258at2"/>
<comment type="caution">
    <text evidence="4">The sequence shown here is derived from an EMBL/GenBank/DDBJ whole genome shotgun (WGS) entry which is preliminary data.</text>
</comment>
<proteinExistence type="predicted"/>
<dbReference type="EMBL" id="SSOB01000064">
    <property type="protein sequence ID" value="THF73059.1"/>
    <property type="molecule type" value="Genomic_DNA"/>
</dbReference>
<organism evidence="4 5">
    <name type="scientific">Cohnella fermenti</name>
    <dbReference type="NCBI Taxonomy" id="2565925"/>
    <lineage>
        <taxon>Bacteria</taxon>
        <taxon>Bacillati</taxon>
        <taxon>Bacillota</taxon>
        <taxon>Bacilli</taxon>
        <taxon>Bacillales</taxon>
        <taxon>Paenibacillaceae</taxon>
        <taxon>Cohnella</taxon>
    </lineage>
</organism>
<dbReference type="Pfam" id="PF12844">
    <property type="entry name" value="HTH_19"/>
    <property type="match status" value="1"/>
</dbReference>
<dbReference type="CDD" id="cd00093">
    <property type="entry name" value="HTH_XRE"/>
    <property type="match status" value="1"/>
</dbReference>
<dbReference type="PROSITE" id="PS50943">
    <property type="entry name" value="HTH_CROC1"/>
    <property type="match status" value="1"/>
</dbReference>
<evidence type="ECO:0000256" key="1">
    <source>
        <dbReference type="ARBA" id="ARBA00023125"/>
    </source>
</evidence>
<feature type="compositionally biased region" description="Basic and acidic residues" evidence="2">
    <location>
        <begin position="110"/>
        <end position="119"/>
    </location>
</feature>
<evidence type="ECO:0000256" key="2">
    <source>
        <dbReference type="SAM" id="MobiDB-lite"/>
    </source>
</evidence>
<gene>
    <name evidence="4" type="ORF">E6C55_30950</name>
</gene>
<dbReference type="Gene3D" id="1.10.260.40">
    <property type="entry name" value="lambda repressor-like DNA-binding domains"/>
    <property type="match status" value="1"/>
</dbReference>
<dbReference type="PANTHER" id="PTHR46558:SF14">
    <property type="entry name" value="HTH-TYPE TRANSCRIPTIONAL REGULATOR ANSR"/>
    <property type="match status" value="1"/>
</dbReference>
<feature type="region of interest" description="Disordered" evidence="2">
    <location>
        <begin position="109"/>
        <end position="137"/>
    </location>
</feature>
<dbReference type="GO" id="GO:0003677">
    <property type="term" value="F:DNA binding"/>
    <property type="evidence" value="ECO:0007669"/>
    <property type="project" value="UniProtKB-KW"/>
</dbReference>
<dbReference type="SMART" id="SM00530">
    <property type="entry name" value="HTH_XRE"/>
    <property type="match status" value="1"/>
</dbReference>
<dbReference type="AlphaFoldDB" id="A0A4S4BFG0"/>
<keyword evidence="5" id="KW-1185">Reference proteome</keyword>
<protein>
    <submittedName>
        <fullName evidence="4">Helix-turn-helix transcriptional regulator</fullName>
    </submittedName>
</protein>
<dbReference type="Proteomes" id="UP000310636">
    <property type="component" value="Unassembled WGS sequence"/>
</dbReference>
<accession>A0A4S4BFG0</accession>
<feature type="compositionally biased region" description="Basic and acidic residues" evidence="2">
    <location>
        <begin position="128"/>
        <end position="137"/>
    </location>
</feature>
<dbReference type="PANTHER" id="PTHR46558">
    <property type="entry name" value="TRACRIPTIONAL REGULATORY PROTEIN-RELATED-RELATED"/>
    <property type="match status" value="1"/>
</dbReference>
<evidence type="ECO:0000313" key="4">
    <source>
        <dbReference type="EMBL" id="THF73059.1"/>
    </source>
</evidence>
<evidence type="ECO:0000313" key="5">
    <source>
        <dbReference type="Proteomes" id="UP000310636"/>
    </source>
</evidence>